<comment type="caution">
    <text evidence="1">The sequence shown here is derived from an EMBL/GenBank/DDBJ whole genome shotgun (WGS) entry which is preliminary data.</text>
</comment>
<gene>
    <name evidence="1" type="ORF">Goshw_011613</name>
</gene>
<accession>A0A7J9MXZ0</accession>
<dbReference type="Proteomes" id="UP000593576">
    <property type="component" value="Unassembled WGS sequence"/>
</dbReference>
<dbReference type="EMBL" id="JABFAF010260417">
    <property type="protein sequence ID" value="MBA0875901.1"/>
    <property type="molecule type" value="Genomic_DNA"/>
</dbReference>
<reference evidence="1 2" key="1">
    <citation type="journal article" date="2019" name="Genome Biol. Evol.">
        <title>Insights into the evolution of the New World diploid cottons (Gossypium, subgenus Houzingenia) based on genome sequencing.</title>
        <authorList>
            <person name="Grover C.E."/>
            <person name="Arick M.A. 2nd"/>
            <person name="Thrash A."/>
            <person name="Conover J.L."/>
            <person name="Sanders W.S."/>
            <person name="Peterson D.G."/>
            <person name="Frelichowski J.E."/>
            <person name="Scheffler J.A."/>
            <person name="Scheffler B.E."/>
            <person name="Wendel J.F."/>
        </authorList>
    </citation>
    <scope>NUCLEOTIDE SEQUENCE [LARGE SCALE GENOMIC DNA]</scope>
    <source>
        <strain evidence="1">1</strain>
        <tissue evidence="1">Leaf</tissue>
    </source>
</reference>
<protein>
    <submittedName>
        <fullName evidence="1">Uncharacterized protein</fullName>
    </submittedName>
</protein>
<sequence length="31" mass="3859">MGFYSHQRNSKQFAELLHIWEGRFCAYNRRI</sequence>
<dbReference type="OrthoDB" id="995349at2759"/>
<keyword evidence="2" id="KW-1185">Reference proteome</keyword>
<dbReference type="AlphaFoldDB" id="A0A7J9MXZ0"/>
<name>A0A7J9MXZ0_GOSSC</name>
<proteinExistence type="predicted"/>
<organism evidence="1 2">
    <name type="scientific">Gossypium schwendimanii</name>
    <name type="common">Cotton</name>
    <dbReference type="NCBI Taxonomy" id="34291"/>
    <lineage>
        <taxon>Eukaryota</taxon>
        <taxon>Viridiplantae</taxon>
        <taxon>Streptophyta</taxon>
        <taxon>Embryophyta</taxon>
        <taxon>Tracheophyta</taxon>
        <taxon>Spermatophyta</taxon>
        <taxon>Magnoliopsida</taxon>
        <taxon>eudicotyledons</taxon>
        <taxon>Gunneridae</taxon>
        <taxon>Pentapetalae</taxon>
        <taxon>rosids</taxon>
        <taxon>malvids</taxon>
        <taxon>Malvales</taxon>
        <taxon>Malvaceae</taxon>
        <taxon>Malvoideae</taxon>
        <taxon>Gossypium</taxon>
    </lineage>
</organism>
<evidence type="ECO:0000313" key="1">
    <source>
        <dbReference type="EMBL" id="MBA0875901.1"/>
    </source>
</evidence>
<evidence type="ECO:0000313" key="2">
    <source>
        <dbReference type="Proteomes" id="UP000593576"/>
    </source>
</evidence>